<dbReference type="InterPro" id="IPR004480">
    <property type="entry name" value="Monothiol_GRX-rel"/>
</dbReference>
<evidence type="ECO:0000256" key="2">
    <source>
        <dbReference type="ARBA" id="ARBA00008983"/>
    </source>
</evidence>
<dbReference type="EMBL" id="JANQDX010000007">
    <property type="protein sequence ID" value="KAL0921343.1"/>
    <property type="molecule type" value="Genomic_DNA"/>
</dbReference>
<comment type="similarity">
    <text evidence="2">Belongs to the glutaredoxin family. CGFS subfamily.</text>
</comment>
<protein>
    <recommendedName>
        <fullName evidence="4">Glutaredoxin domain-containing protein</fullName>
    </recommendedName>
</protein>
<evidence type="ECO:0000256" key="1">
    <source>
        <dbReference type="ARBA" id="ARBA00002426"/>
    </source>
</evidence>
<evidence type="ECO:0000259" key="4">
    <source>
        <dbReference type="Pfam" id="PF00462"/>
    </source>
</evidence>
<evidence type="ECO:0000313" key="6">
    <source>
        <dbReference type="Proteomes" id="UP001552299"/>
    </source>
</evidence>
<comment type="function">
    <text evidence="1">May only reduce GSH-thiol disulfides, but not protein disulfides.</text>
</comment>
<proteinExistence type="inferred from homology"/>
<keyword evidence="6" id="KW-1185">Reference proteome</keyword>
<dbReference type="InterPro" id="IPR002109">
    <property type="entry name" value="Glutaredoxin"/>
</dbReference>
<sequence length="202" mass="22852">MNHTSNLRNSLFFVPAQECRVLHEFFFVVPFLLERKLRHFLIGSNNGSSLAVKLDPSKYQSRKWQRGRYPTWFPEALLIPFESRVVSMQLLGQSLKYSTKISGDSDTPEDFRSTNKLEGSGISVQDVVQQDVKINPVMIYMKGVPDAPRCGFSALAIKVLQQYKVPISSRDILEDPVLKECNGQLKELLSDINGDNSKPSSE</sequence>
<dbReference type="PANTHER" id="PTHR10293:SF16">
    <property type="entry name" value="GLUTAREDOXIN-RELATED PROTEIN 5, MITOCHONDRIAL"/>
    <property type="match status" value="1"/>
</dbReference>
<dbReference type="GO" id="GO:0005739">
    <property type="term" value="C:mitochondrion"/>
    <property type="evidence" value="ECO:0007669"/>
    <property type="project" value="UniProtKB-ARBA"/>
</dbReference>
<dbReference type="Pfam" id="PF00462">
    <property type="entry name" value="Glutaredoxin"/>
    <property type="match status" value="1"/>
</dbReference>
<feature type="domain" description="Glutaredoxin" evidence="4">
    <location>
        <begin position="137"/>
        <end position="180"/>
    </location>
</feature>
<evidence type="ECO:0000256" key="3">
    <source>
        <dbReference type="ARBA" id="ARBA00023284"/>
    </source>
</evidence>
<dbReference type="Proteomes" id="UP001552299">
    <property type="component" value="Unassembled WGS sequence"/>
</dbReference>
<gene>
    <name evidence="5" type="ORF">M5K25_008406</name>
</gene>
<accession>A0ABD0VFS5</accession>
<keyword evidence="3" id="KW-0676">Redox-active center</keyword>
<reference evidence="5 6" key="1">
    <citation type="journal article" date="2024" name="Plant Biotechnol. J.">
        <title>Dendrobium thyrsiflorum genome and its molecular insights into genes involved in important horticultural traits.</title>
        <authorList>
            <person name="Chen B."/>
            <person name="Wang J.Y."/>
            <person name="Zheng P.J."/>
            <person name="Li K.L."/>
            <person name="Liang Y.M."/>
            <person name="Chen X.F."/>
            <person name="Zhang C."/>
            <person name="Zhao X."/>
            <person name="He X."/>
            <person name="Zhang G.Q."/>
            <person name="Liu Z.J."/>
            <person name="Xu Q."/>
        </authorList>
    </citation>
    <scope>NUCLEOTIDE SEQUENCE [LARGE SCALE GENOMIC DNA]</scope>
    <source>
        <strain evidence="5">GZMU011</strain>
    </source>
</reference>
<organism evidence="5 6">
    <name type="scientific">Dendrobium thyrsiflorum</name>
    <name type="common">Pinecone-like raceme dendrobium</name>
    <name type="synonym">Orchid</name>
    <dbReference type="NCBI Taxonomy" id="117978"/>
    <lineage>
        <taxon>Eukaryota</taxon>
        <taxon>Viridiplantae</taxon>
        <taxon>Streptophyta</taxon>
        <taxon>Embryophyta</taxon>
        <taxon>Tracheophyta</taxon>
        <taxon>Spermatophyta</taxon>
        <taxon>Magnoliopsida</taxon>
        <taxon>Liliopsida</taxon>
        <taxon>Asparagales</taxon>
        <taxon>Orchidaceae</taxon>
        <taxon>Epidendroideae</taxon>
        <taxon>Malaxideae</taxon>
        <taxon>Dendrobiinae</taxon>
        <taxon>Dendrobium</taxon>
    </lineage>
</organism>
<dbReference type="PANTHER" id="PTHR10293">
    <property type="entry name" value="GLUTAREDOXIN FAMILY MEMBER"/>
    <property type="match status" value="1"/>
</dbReference>
<comment type="caution">
    <text evidence="5">The sequence shown here is derived from an EMBL/GenBank/DDBJ whole genome shotgun (WGS) entry which is preliminary data.</text>
</comment>
<dbReference type="PROSITE" id="PS51354">
    <property type="entry name" value="GLUTAREDOXIN_2"/>
    <property type="match status" value="1"/>
</dbReference>
<name>A0ABD0VFS5_DENTH</name>
<dbReference type="AlphaFoldDB" id="A0ABD0VFS5"/>
<dbReference type="SUPFAM" id="SSF52833">
    <property type="entry name" value="Thioredoxin-like"/>
    <property type="match status" value="1"/>
</dbReference>
<dbReference type="Gene3D" id="3.40.30.10">
    <property type="entry name" value="Glutaredoxin"/>
    <property type="match status" value="1"/>
</dbReference>
<dbReference type="InterPro" id="IPR036249">
    <property type="entry name" value="Thioredoxin-like_sf"/>
</dbReference>
<evidence type="ECO:0000313" key="5">
    <source>
        <dbReference type="EMBL" id="KAL0921343.1"/>
    </source>
</evidence>